<dbReference type="AlphaFoldDB" id="A0AA38IQ50"/>
<name>A0AA38IQ50_9CUCU</name>
<proteinExistence type="predicted"/>
<sequence>MAKVEMTLPRSYVTTFPPETGLISQPKPVNVFSVAFGSQHRHHRSVNSQETSVSWAKGAPPEYAPSAQVHTMVSAGDFTRHHYTYGQVHPNLPPSLINTLTPNSLLLSLNPSPVLSDHHNAAEPSRPLLLYTDSHGL</sequence>
<gene>
    <name evidence="1" type="ORF">Zmor_011207</name>
</gene>
<dbReference type="Proteomes" id="UP001168821">
    <property type="component" value="Unassembled WGS sequence"/>
</dbReference>
<dbReference type="EMBL" id="JALNTZ010000003">
    <property type="protein sequence ID" value="KAJ3659523.1"/>
    <property type="molecule type" value="Genomic_DNA"/>
</dbReference>
<protein>
    <submittedName>
        <fullName evidence="1">Uncharacterized protein</fullName>
    </submittedName>
</protein>
<reference evidence="1" key="1">
    <citation type="journal article" date="2023" name="G3 (Bethesda)">
        <title>Whole genome assemblies of Zophobas morio and Tenebrio molitor.</title>
        <authorList>
            <person name="Kaur S."/>
            <person name="Stinson S.A."/>
            <person name="diCenzo G.C."/>
        </authorList>
    </citation>
    <scope>NUCLEOTIDE SEQUENCE</scope>
    <source>
        <strain evidence="1">QUZm001</strain>
    </source>
</reference>
<organism evidence="1 2">
    <name type="scientific">Zophobas morio</name>
    <dbReference type="NCBI Taxonomy" id="2755281"/>
    <lineage>
        <taxon>Eukaryota</taxon>
        <taxon>Metazoa</taxon>
        <taxon>Ecdysozoa</taxon>
        <taxon>Arthropoda</taxon>
        <taxon>Hexapoda</taxon>
        <taxon>Insecta</taxon>
        <taxon>Pterygota</taxon>
        <taxon>Neoptera</taxon>
        <taxon>Endopterygota</taxon>
        <taxon>Coleoptera</taxon>
        <taxon>Polyphaga</taxon>
        <taxon>Cucujiformia</taxon>
        <taxon>Tenebrionidae</taxon>
        <taxon>Zophobas</taxon>
    </lineage>
</organism>
<keyword evidence="2" id="KW-1185">Reference proteome</keyword>
<comment type="caution">
    <text evidence="1">The sequence shown here is derived from an EMBL/GenBank/DDBJ whole genome shotgun (WGS) entry which is preliminary data.</text>
</comment>
<evidence type="ECO:0000313" key="1">
    <source>
        <dbReference type="EMBL" id="KAJ3659523.1"/>
    </source>
</evidence>
<accession>A0AA38IQ50</accession>
<evidence type="ECO:0000313" key="2">
    <source>
        <dbReference type="Proteomes" id="UP001168821"/>
    </source>
</evidence>